<dbReference type="Proteomes" id="UP000677803">
    <property type="component" value="Unassembled WGS sequence"/>
</dbReference>
<keyword evidence="2 4" id="KW-0040">ANK repeat</keyword>
<comment type="caution">
    <text evidence="7">The sequence shown here is derived from an EMBL/GenBank/DDBJ whole genome shotgun (WGS) entry which is preliminary data.</text>
</comment>
<reference evidence="7" key="1">
    <citation type="submission" date="2021-05" db="EMBL/GenBank/DDBJ databases">
        <authorList>
            <person name="Tigano A."/>
        </authorList>
    </citation>
    <scope>NUCLEOTIDE SEQUENCE</scope>
</reference>
<proteinExistence type="inferred from homology"/>
<accession>A0A8S4BTY6</accession>
<keyword evidence="8" id="KW-1185">Reference proteome</keyword>
<feature type="region of interest" description="Disordered" evidence="5">
    <location>
        <begin position="171"/>
        <end position="229"/>
    </location>
</feature>
<name>A0A8S4BTY6_9TELE</name>
<feature type="compositionally biased region" description="Basic and acidic residues" evidence="5">
    <location>
        <begin position="275"/>
        <end position="284"/>
    </location>
</feature>
<dbReference type="InterPro" id="IPR036770">
    <property type="entry name" value="Ankyrin_rpt-contain_sf"/>
</dbReference>
<comment type="similarity">
    <text evidence="3">Belongs to the SOWAH family.</text>
</comment>
<evidence type="ECO:0000313" key="8">
    <source>
        <dbReference type="Proteomes" id="UP000677803"/>
    </source>
</evidence>
<dbReference type="Gene3D" id="1.25.40.20">
    <property type="entry name" value="Ankyrin repeat-containing domain"/>
    <property type="match status" value="1"/>
</dbReference>
<dbReference type="SUPFAM" id="SSF48403">
    <property type="entry name" value="Ankyrin repeat"/>
    <property type="match status" value="1"/>
</dbReference>
<feature type="repeat" description="ANK" evidence="4">
    <location>
        <begin position="420"/>
        <end position="453"/>
    </location>
</feature>
<dbReference type="Pfam" id="PF25877">
    <property type="entry name" value="WHD_SOWAH"/>
    <property type="match status" value="1"/>
</dbReference>
<organism evidence="7 8">
    <name type="scientific">Menidia menidia</name>
    <name type="common">Atlantic silverside</name>
    <dbReference type="NCBI Taxonomy" id="238744"/>
    <lineage>
        <taxon>Eukaryota</taxon>
        <taxon>Metazoa</taxon>
        <taxon>Chordata</taxon>
        <taxon>Craniata</taxon>
        <taxon>Vertebrata</taxon>
        <taxon>Euteleostomi</taxon>
        <taxon>Actinopterygii</taxon>
        <taxon>Neopterygii</taxon>
        <taxon>Teleostei</taxon>
        <taxon>Neoteleostei</taxon>
        <taxon>Acanthomorphata</taxon>
        <taxon>Ovalentaria</taxon>
        <taxon>Atherinomorphae</taxon>
        <taxon>Atheriniformes</taxon>
        <taxon>Atherinopsidae</taxon>
        <taxon>Menidiinae</taxon>
        <taxon>Menidia</taxon>
    </lineage>
</organism>
<evidence type="ECO:0000256" key="5">
    <source>
        <dbReference type="SAM" id="MobiDB-lite"/>
    </source>
</evidence>
<evidence type="ECO:0000256" key="1">
    <source>
        <dbReference type="ARBA" id="ARBA00022737"/>
    </source>
</evidence>
<sequence length="520" mass="57074">MVTLIGFSNRRILFSGQSALPLGCGECPALKTRVDSFGEAPEAAGWWRTGARAVELFRKLSATSFLGYLQRDKMALTQESVLSFLLERGGKVKNSELLSNFKSRISCSDPAEKQHKRDLFKKLVNSVAVVKQIDDVKFVVVKKRYQDFAKELPPDVSRKAQMDDSFSSLNASFSSTSPLRAQPAGGLRSDGGNKAACSPSRTAHCHGDEERARMDGVQKRRPDPDRDATTVKVLNISGVQTNPGKSGAVFALIAVKSPPRDSAPAPRGGLLSQGHQRETSDEPLTKVSPLPLLSSSFSARKGDLLKEPQSWKTRQKEGVQPPAGPQIKTTRQADDGRFSESVPLEPLAHEWLVKCAAGLWGQIHTLLLRDTRLAQRKDFMSGFTALHWAAKDGNSSMIHKLLDISRKRGTSVNVNCKAHGGYTPLHIAAIHGHTEAVVLLVQRYGANVNERDNYGKKAFHYLGKGVTAEVRALLGGPLQRSGTAEEEEHKEHGKGFNSISKLFHPHVGKKQKTTIKFHEW</sequence>
<dbReference type="InterPro" id="IPR002110">
    <property type="entry name" value="Ankyrin_rpt"/>
</dbReference>
<evidence type="ECO:0000256" key="2">
    <source>
        <dbReference type="ARBA" id="ARBA00023043"/>
    </source>
</evidence>
<dbReference type="OrthoDB" id="432281at2759"/>
<dbReference type="AlphaFoldDB" id="A0A8S4BTY6"/>
<evidence type="ECO:0000313" key="7">
    <source>
        <dbReference type="EMBL" id="CAG5991528.1"/>
    </source>
</evidence>
<feature type="repeat" description="ANK" evidence="4">
    <location>
        <begin position="381"/>
        <end position="403"/>
    </location>
</feature>
<evidence type="ECO:0000259" key="6">
    <source>
        <dbReference type="Pfam" id="PF25877"/>
    </source>
</evidence>
<evidence type="ECO:0000256" key="4">
    <source>
        <dbReference type="PROSITE-ProRule" id="PRU00023"/>
    </source>
</evidence>
<keyword evidence="1" id="KW-0677">Repeat</keyword>
<dbReference type="PANTHER" id="PTHR14491:SF2">
    <property type="entry name" value="ANKYRIN REPEAT DOMAIN-CONTAINING PROTEIN SOWAHA"/>
    <property type="match status" value="1"/>
</dbReference>
<dbReference type="SMART" id="SM00248">
    <property type="entry name" value="ANK"/>
    <property type="match status" value="2"/>
</dbReference>
<dbReference type="PANTHER" id="PTHR14491">
    <property type="entry name" value="SOSONDOWAH, ISOFORM G"/>
    <property type="match status" value="1"/>
</dbReference>
<gene>
    <name evidence="7" type="ORF">MMEN_LOCUS17523</name>
</gene>
<dbReference type="Pfam" id="PF12796">
    <property type="entry name" value="Ank_2"/>
    <property type="match status" value="1"/>
</dbReference>
<dbReference type="InterPro" id="IPR058889">
    <property type="entry name" value="WHD_SOWAHA-C"/>
</dbReference>
<dbReference type="EMBL" id="CAJRST010036666">
    <property type="protein sequence ID" value="CAG5991528.1"/>
    <property type="molecule type" value="Genomic_DNA"/>
</dbReference>
<feature type="compositionally biased region" description="Basic and acidic residues" evidence="5">
    <location>
        <begin position="205"/>
        <end position="229"/>
    </location>
</feature>
<protein>
    <submittedName>
        <fullName evidence="7">(Atlantic silverside) hypothetical protein</fullName>
    </submittedName>
</protein>
<feature type="region of interest" description="Disordered" evidence="5">
    <location>
        <begin position="479"/>
        <end position="502"/>
    </location>
</feature>
<feature type="region of interest" description="Disordered" evidence="5">
    <location>
        <begin position="306"/>
        <end position="337"/>
    </location>
</feature>
<feature type="domain" description="SOWAHA-C winged helix-turn-helix" evidence="6">
    <location>
        <begin position="76"/>
        <end position="152"/>
    </location>
</feature>
<dbReference type="PROSITE" id="PS50088">
    <property type="entry name" value="ANK_REPEAT"/>
    <property type="match status" value="2"/>
</dbReference>
<feature type="region of interest" description="Disordered" evidence="5">
    <location>
        <begin position="258"/>
        <end position="292"/>
    </location>
</feature>
<evidence type="ECO:0000256" key="3">
    <source>
        <dbReference type="ARBA" id="ARBA00038122"/>
    </source>
</evidence>
<dbReference type="PRINTS" id="PR01415">
    <property type="entry name" value="ANKYRIN"/>
</dbReference>
<dbReference type="PROSITE" id="PS50297">
    <property type="entry name" value="ANK_REP_REGION"/>
    <property type="match status" value="2"/>
</dbReference>